<dbReference type="PANTHER" id="PTHR23114">
    <property type="entry name" value="M7GPPPN-MRNA HYDROLASE"/>
    <property type="match status" value="1"/>
</dbReference>
<accession>A2EBU5</accession>
<dbReference type="GO" id="GO:0003723">
    <property type="term" value="F:RNA binding"/>
    <property type="evidence" value="ECO:0007669"/>
    <property type="project" value="InterPro"/>
</dbReference>
<dbReference type="InParanoid" id="A2EBU5"/>
<dbReference type="VEuPathDB" id="TrichDB:TVAG_374140"/>
<dbReference type="OrthoDB" id="18996at2759"/>
<dbReference type="Gene3D" id="1.10.10.1050">
    <property type="entry name" value="Dcp2, box A domain"/>
    <property type="match status" value="1"/>
</dbReference>
<feature type="region of interest" description="Disordered" evidence="1">
    <location>
        <begin position="1"/>
        <end position="35"/>
    </location>
</feature>
<protein>
    <submittedName>
        <fullName evidence="3">Hydrolase, NUDIX family protein</fullName>
    </submittedName>
</protein>
<sequence>MENASLSRGKRSSGFKRGRSRGGYPNKGNSERKDKNEEHLLTLTHDQAEELIVKFIINEPINTIIDLYHLLRKAFHYHLAKNVKYHKGLPSQLIMKFGAVLLRHYPDFEDIIPQFPEFERLINLRNKTQPCAGAVIFNPSFTKVLCVSHAFMPKQFSFPKGKFEEGETDAKSVAIRECREETNIDISDFILEEDSFVYHRSKGRSDVKMFFAVNVPETIEISEIPDEIAFIDWVDVKTLKTNKKLRWFPDPQAELILKNQIPAFIKKIKTKSESCAKEASEEVETKYIEASEEKEEEVETKYIEASEEKGKEKETKYIEASEEKEEEKETKYIEALEEKEEEKETKYIEASEEKSSK</sequence>
<dbReference type="SMR" id="A2EBU5"/>
<dbReference type="InterPro" id="IPR015797">
    <property type="entry name" value="NUDIX_hydrolase-like_dom_sf"/>
</dbReference>
<dbReference type="PROSITE" id="PS51462">
    <property type="entry name" value="NUDIX"/>
    <property type="match status" value="1"/>
</dbReference>
<dbReference type="InterPro" id="IPR036189">
    <property type="entry name" value="DCP2_BoxA_sf"/>
</dbReference>
<dbReference type="GO" id="GO:0000290">
    <property type="term" value="P:deadenylation-dependent decapping of nuclear-transcribed mRNA"/>
    <property type="evidence" value="ECO:0000318"/>
    <property type="project" value="GO_Central"/>
</dbReference>
<evidence type="ECO:0000256" key="1">
    <source>
        <dbReference type="SAM" id="MobiDB-lite"/>
    </source>
</evidence>
<keyword evidence="4" id="KW-1185">Reference proteome</keyword>
<dbReference type="FunFam" id="1.10.10.1050:FF:000013">
    <property type="entry name" value="Hydrolase, NUDIX family protein"/>
    <property type="match status" value="1"/>
</dbReference>
<dbReference type="InterPro" id="IPR000086">
    <property type="entry name" value="NUDIX_hydrolase_dom"/>
</dbReference>
<evidence type="ECO:0000259" key="2">
    <source>
        <dbReference type="PROSITE" id="PS51462"/>
    </source>
</evidence>
<dbReference type="GO" id="GO:0005737">
    <property type="term" value="C:cytoplasm"/>
    <property type="evidence" value="ECO:0000318"/>
    <property type="project" value="GO_Central"/>
</dbReference>
<dbReference type="VEuPathDB" id="TrichDB:TVAGG3_0464010"/>
<gene>
    <name evidence="3" type="ORF">TVAG_374140</name>
</gene>
<name>A2EBU5_TRIV3</name>
<dbReference type="Pfam" id="PF00293">
    <property type="entry name" value="NUDIX"/>
    <property type="match status" value="1"/>
</dbReference>
<dbReference type="GO" id="GO:0030145">
    <property type="term" value="F:manganese ion binding"/>
    <property type="evidence" value="ECO:0007669"/>
    <property type="project" value="InterPro"/>
</dbReference>
<dbReference type="STRING" id="5722.A2EBU5"/>
<dbReference type="EMBL" id="DS113348">
    <property type="protein sequence ID" value="EAY09907.1"/>
    <property type="molecule type" value="Genomic_DNA"/>
</dbReference>
<dbReference type="RefSeq" id="XP_001322130.1">
    <property type="nucleotide sequence ID" value="XM_001322095.1"/>
</dbReference>
<dbReference type="Proteomes" id="UP000001542">
    <property type="component" value="Unassembled WGS sequence"/>
</dbReference>
<feature type="compositionally biased region" description="Basic residues" evidence="1">
    <location>
        <begin position="8"/>
        <end position="20"/>
    </location>
</feature>
<dbReference type="PANTHER" id="PTHR23114:SF17">
    <property type="entry name" value="M7GPPPN-MRNA HYDROLASE"/>
    <property type="match status" value="1"/>
</dbReference>
<dbReference type="AlphaFoldDB" id="A2EBU5"/>
<feature type="compositionally biased region" description="Basic and acidic residues" evidence="1">
    <location>
        <begin position="299"/>
        <end position="357"/>
    </location>
</feature>
<keyword evidence="3" id="KW-0378">Hydrolase</keyword>
<reference evidence="3" key="2">
    <citation type="journal article" date="2007" name="Science">
        <title>Draft genome sequence of the sexually transmitted pathogen Trichomonas vaginalis.</title>
        <authorList>
            <person name="Carlton J.M."/>
            <person name="Hirt R.P."/>
            <person name="Silva J.C."/>
            <person name="Delcher A.L."/>
            <person name="Schatz M."/>
            <person name="Zhao Q."/>
            <person name="Wortman J.R."/>
            <person name="Bidwell S.L."/>
            <person name="Alsmark U.C.M."/>
            <person name="Besteiro S."/>
            <person name="Sicheritz-Ponten T."/>
            <person name="Noel C.J."/>
            <person name="Dacks J.B."/>
            <person name="Foster P.G."/>
            <person name="Simillion C."/>
            <person name="Van de Peer Y."/>
            <person name="Miranda-Saavedra D."/>
            <person name="Barton G.J."/>
            <person name="Westrop G.D."/>
            <person name="Mueller S."/>
            <person name="Dessi D."/>
            <person name="Fiori P.L."/>
            <person name="Ren Q."/>
            <person name="Paulsen I."/>
            <person name="Zhang H."/>
            <person name="Bastida-Corcuera F.D."/>
            <person name="Simoes-Barbosa A."/>
            <person name="Brown M.T."/>
            <person name="Hayes R.D."/>
            <person name="Mukherjee M."/>
            <person name="Okumura C.Y."/>
            <person name="Schneider R."/>
            <person name="Smith A.J."/>
            <person name="Vanacova S."/>
            <person name="Villalvazo M."/>
            <person name="Haas B.J."/>
            <person name="Pertea M."/>
            <person name="Feldblyum T.V."/>
            <person name="Utterback T.R."/>
            <person name="Shu C.L."/>
            <person name="Osoegawa K."/>
            <person name="de Jong P.J."/>
            <person name="Hrdy I."/>
            <person name="Horvathova L."/>
            <person name="Zubacova Z."/>
            <person name="Dolezal P."/>
            <person name="Malik S.B."/>
            <person name="Logsdon J.M. Jr."/>
            <person name="Henze K."/>
            <person name="Gupta A."/>
            <person name="Wang C.C."/>
            <person name="Dunne R.L."/>
            <person name="Upcroft J.A."/>
            <person name="Upcroft P."/>
            <person name="White O."/>
            <person name="Salzberg S.L."/>
            <person name="Tang P."/>
            <person name="Chiu C.-H."/>
            <person name="Lee Y.-S."/>
            <person name="Embley T.M."/>
            <person name="Coombs G.H."/>
            <person name="Mottram J.C."/>
            <person name="Tachezy J."/>
            <person name="Fraser-Liggett C.M."/>
            <person name="Johnson P.J."/>
        </authorList>
    </citation>
    <scope>NUCLEOTIDE SEQUENCE [LARGE SCALE GENOMIC DNA]</scope>
    <source>
        <strain evidence="3">G3</strain>
    </source>
</reference>
<dbReference type="SUPFAM" id="SSF140586">
    <property type="entry name" value="Dcp2 domain-like"/>
    <property type="match status" value="1"/>
</dbReference>
<feature type="domain" description="Nudix hydrolase" evidence="2">
    <location>
        <begin position="127"/>
        <end position="258"/>
    </location>
</feature>
<proteinExistence type="predicted"/>
<dbReference type="GO" id="GO:0016787">
    <property type="term" value="F:hydrolase activity"/>
    <property type="evidence" value="ECO:0007669"/>
    <property type="project" value="UniProtKB-KW"/>
</dbReference>
<dbReference type="Gene3D" id="3.90.79.10">
    <property type="entry name" value="Nucleoside Triphosphate Pyrophosphohydrolase"/>
    <property type="match status" value="1"/>
</dbReference>
<dbReference type="eggNOG" id="KOG2937">
    <property type="taxonomic scope" value="Eukaryota"/>
</dbReference>
<feature type="region of interest" description="Disordered" evidence="1">
    <location>
        <begin position="297"/>
        <end position="357"/>
    </location>
</feature>
<evidence type="ECO:0000313" key="3">
    <source>
        <dbReference type="EMBL" id="EAY09907.1"/>
    </source>
</evidence>
<evidence type="ECO:0000313" key="4">
    <source>
        <dbReference type="Proteomes" id="UP000001542"/>
    </source>
</evidence>
<organism evidence="3 4">
    <name type="scientific">Trichomonas vaginalis (strain ATCC PRA-98 / G3)</name>
    <dbReference type="NCBI Taxonomy" id="412133"/>
    <lineage>
        <taxon>Eukaryota</taxon>
        <taxon>Metamonada</taxon>
        <taxon>Parabasalia</taxon>
        <taxon>Trichomonadida</taxon>
        <taxon>Trichomonadidae</taxon>
        <taxon>Trichomonas</taxon>
    </lineage>
</organism>
<reference evidence="3" key="1">
    <citation type="submission" date="2006-10" db="EMBL/GenBank/DDBJ databases">
        <authorList>
            <person name="Amadeo P."/>
            <person name="Zhao Q."/>
            <person name="Wortman J."/>
            <person name="Fraser-Liggett C."/>
            <person name="Carlton J."/>
        </authorList>
    </citation>
    <scope>NUCLEOTIDE SEQUENCE</scope>
    <source>
        <strain evidence="3">G3</strain>
    </source>
</reference>
<dbReference type="FunFam" id="3.90.79.10:FF:000163">
    <property type="entry name" value="Hydrolase, NUDIX family protein"/>
    <property type="match status" value="1"/>
</dbReference>
<dbReference type="KEGG" id="tva:4767838"/>
<dbReference type="SUPFAM" id="SSF55811">
    <property type="entry name" value="Nudix"/>
    <property type="match status" value="1"/>
</dbReference>